<evidence type="ECO:0000256" key="7">
    <source>
        <dbReference type="ARBA" id="ARBA00023054"/>
    </source>
</evidence>
<dbReference type="PRINTS" id="PR02087">
    <property type="entry name" value="HAUSAUGMINL1"/>
</dbReference>
<evidence type="ECO:0000256" key="8">
    <source>
        <dbReference type="ARBA" id="ARBA00023212"/>
    </source>
</evidence>
<evidence type="ECO:0000256" key="5">
    <source>
        <dbReference type="ARBA" id="ARBA00022701"/>
    </source>
</evidence>
<accession>A0ABM1ECE6</accession>
<keyword evidence="10" id="KW-1185">Reference proteome</keyword>
<dbReference type="PANTHER" id="PTHR31570">
    <property type="entry name" value="HAUS AUGMIN-LIKE COMPLEX SUBUNIT 1"/>
    <property type="match status" value="1"/>
</dbReference>
<dbReference type="PANTHER" id="PTHR31570:SF1">
    <property type="entry name" value="HAUS AUGMIN-LIKE COMPLEX SUBUNIT 1"/>
    <property type="match status" value="1"/>
</dbReference>
<keyword evidence="5" id="KW-0493">Microtubule</keyword>
<organism evidence="10 11">
    <name type="scientific">Priapulus caudatus</name>
    <name type="common">Priapulid worm</name>
    <dbReference type="NCBI Taxonomy" id="37621"/>
    <lineage>
        <taxon>Eukaryota</taxon>
        <taxon>Metazoa</taxon>
        <taxon>Ecdysozoa</taxon>
        <taxon>Scalidophora</taxon>
        <taxon>Priapulida</taxon>
        <taxon>Priapulimorpha</taxon>
        <taxon>Priapulimorphida</taxon>
        <taxon>Priapulidae</taxon>
        <taxon>Priapulus</taxon>
    </lineage>
</organism>
<name>A0ABM1ECE6_PRICU</name>
<sequence>MNYDYQEVQRWLEDVLGKEDVPDYKINDRTLSILHQMMVTNLQNDANINSMCQDYEQKTKEYEAEASRVKHVLQKTGIEATKFPQQATTMIQGLATLASLLELKDISTSSYLLGLGDLAEVIKVTDKDRTTEHRMSASLLRNTTQALHKLNDVTQALDKARELEKSHATTTRKQEKNTQFLRMKCNEYESQIQQQEFKLAEAGVDSSVHHGALVSQAQELADLQSKIGPLKKKLENYHSLPADFSLAQLKVEELRKQVEALEFQLCQSIDTMHM</sequence>
<comment type="subcellular location">
    <subcellularLocation>
        <location evidence="1">Cytoplasm</location>
        <location evidence="1">Cytoskeleton</location>
        <location evidence="1">Spindle</location>
    </subcellularLocation>
</comment>
<gene>
    <name evidence="11" type="primary">LOC106810908</name>
</gene>
<keyword evidence="6" id="KW-0498">Mitosis</keyword>
<protein>
    <submittedName>
        <fullName evidence="11">HAUS augmin-like complex subunit 1</fullName>
    </submittedName>
</protein>
<keyword evidence="3" id="KW-0963">Cytoplasm</keyword>
<evidence type="ECO:0000256" key="9">
    <source>
        <dbReference type="ARBA" id="ARBA00023306"/>
    </source>
</evidence>
<keyword evidence="7" id="KW-0175">Coiled coil</keyword>
<keyword evidence="4" id="KW-0132">Cell division</keyword>
<dbReference type="Proteomes" id="UP000695022">
    <property type="component" value="Unplaced"/>
</dbReference>
<dbReference type="Pfam" id="PF25762">
    <property type="entry name" value="HAUS1"/>
    <property type="match status" value="1"/>
</dbReference>
<proteinExistence type="inferred from homology"/>
<keyword evidence="9" id="KW-0131">Cell cycle</keyword>
<reference evidence="11" key="1">
    <citation type="submission" date="2025-08" db="UniProtKB">
        <authorList>
            <consortium name="RefSeq"/>
        </authorList>
    </citation>
    <scope>IDENTIFICATION</scope>
</reference>
<dbReference type="InterPro" id="IPR026243">
    <property type="entry name" value="HAUS1"/>
</dbReference>
<evidence type="ECO:0000256" key="3">
    <source>
        <dbReference type="ARBA" id="ARBA00022490"/>
    </source>
</evidence>
<dbReference type="RefSeq" id="XP_014669867.1">
    <property type="nucleotide sequence ID" value="XM_014814381.1"/>
</dbReference>
<dbReference type="GeneID" id="106810908"/>
<evidence type="ECO:0000256" key="1">
    <source>
        <dbReference type="ARBA" id="ARBA00004186"/>
    </source>
</evidence>
<keyword evidence="8" id="KW-0206">Cytoskeleton</keyword>
<evidence type="ECO:0000256" key="4">
    <source>
        <dbReference type="ARBA" id="ARBA00022618"/>
    </source>
</evidence>
<evidence type="ECO:0000256" key="6">
    <source>
        <dbReference type="ARBA" id="ARBA00022776"/>
    </source>
</evidence>
<evidence type="ECO:0000256" key="2">
    <source>
        <dbReference type="ARBA" id="ARBA00005479"/>
    </source>
</evidence>
<comment type="similarity">
    <text evidence="2">Belongs to the HAUS1 family.</text>
</comment>
<evidence type="ECO:0000313" key="10">
    <source>
        <dbReference type="Proteomes" id="UP000695022"/>
    </source>
</evidence>
<evidence type="ECO:0000313" key="11">
    <source>
        <dbReference type="RefSeq" id="XP_014669867.1"/>
    </source>
</evidence>